<feature type="transmembrane region" description="Helical" evidence="6">
    <location>
        <begin position="257"/>
        <end position="280"/>
    </location>
</feature>
<dbReference type="Proteomes" id="UP000092403">
    <property type="component" value="Unassembled WGS sequence"/>
</dbReference>
<proteinExistence type="predicted"/>
<feature type="transmembrane region" description="Helical" evidence="6">
    <location>
        <begin position="301"/>
        <end position="320"/>
    </location>
</feature>
<dbReference type="EMBL" id="LNGF01000004">
    <property type="protein sequence ID" value="KYC48473.1"/>
    <property type="molecule type" value="Genomic_DNA"/>
</dbReference>
<keyword evidence="3 6" id="KW-0812">Transmembrane</keyword>
<dbReference type="EMBL" id="LNJC01000023">
    <property type="protein sequence ID" value="KYC49915.1"/>
    <property type="molecule type" value="Genomic_DNA"/>
</dbReference>
<feature type="transmembrane region" description="Helical" evidence="6">
    <location>
        <begin position="127"/>
        <end position="147"/>
    </location>
</feature>
<dbReference type="Proteomes" id="UP000091929">
    <property type="component" value="Unassembled WGS sequence"/>
</dbReference>
<dbReference type="PANTHER" id="PTHR30250">
    <property type="entry name" value="PST FAMILY PREDICTED COLANIC ACID TRANSPORTER"/>
    <property type="match status" value="1"/>
</dbReference>
<comment type="subcellular location">
    <subcellularLocation>
        <location evidence="1">Cell membrane</location>
        <topology evidence="1">Multi-pass membrane protein</topology>
    </subcellularLocation>
</comment>
<keyword evidence="5 6" id="KW-0472">Membrane</keyword>
<accession>A0A150IU22</accession>
<accession>A0A150IYF0</accession>
<feature type="transmembrane region" description="Helical" evidence="6">
    <location>
        <begin position="425"/>
        <end position="447"/>
    </location>
</feature>
<feature type="transmembrane region" description="Helical" evidence="6">
    <location>
        <begin position="186"/>
        <end position="208"/>
    </location>
</feature>
<keyword evidence="4 6" id="KW-1133">Transmembrane helix</keyword>
<dbReference type="PANTHER" id="PTHR30250:SF11">
    <property type="entry name" value="O-ANTIGEN TRANSPORTER-RELATED"/>
    <property type="match status" value="1"/>
</dbReference>
<dbReference type="AlphaFoldDB" id="A0A150IKD8"/>
<feature type="transmembrane region" description="Helical" evidence="6">
    <location>
        <begin position="220"/>
        <end position="237"/>
    </location>
</feature>
<sequence>MSFRINDLHSNIKNTHTYNLLRHSGNYFFADVAIKAIGFVSIPIFTRLLIEEEYGIMSVFYAYVPIFVALLSLSTYNSVSRYYYENKDDFKEFLGTNLILLGIIISITTSIFLIFREKIYGLLNIPYPLPLLIVFVSIFSIIYSIYLQTLYPQRQSKKVAITSISYSYTGLIIGIFLTLILLENRYMGRIIGSVVTGLVFSVYFFYVLSSKINLSFRKKHIIYIFSYTLPLLVSSLSDQILSQFDRIMINSIIDSKAAGFYSIGYNIGMLTLLAISAVQLSIGPDFFRHMKDSNFQKLDKLVDRMFSFVFIFGLGLIIFGENILFFLSDPKFYAGAVVIPPVVAGYIFYGLFAYYSSYIAYIKKNIYLTITTLIAGLTNIILNIIYIPKFGFVAAAYTTLVSYFLLFFTLWLIEKYLLKLKITSIIIFIKKLFLFYAMLGLFYFLISIPNFEVIPTILIKTIILILFIPLILRKEIKIIIN</sequence>
<accession>A0A150IKD8</accession>
<feature type="transmembrane region" description="Helical" evidence="6">
    <location>
        <begin position="332"/>
        <end position="354"/>
    </location>
</feature>
<evidence type="ECO:0000256" key="3">
    <source>
        <dbReference type="ARBA" id="ARBA00022692"/>
    </source>
</evidence>
<name>A0A150IKD8_9EURY</name>
<evidence type="ECO:0000313" key="7">
    <source>
        <dbReference type="EMBL" id="KYC45388.1"/>
    </source>
</evidence>
<evidence type="ECO:0000313" key="9">
    <source>
        <dbReference type="EMBL" id="KYC49915.1"/>
    </source>
</evidence>
<evidence type="ECO:0000256" key="6">
    <source>
        <dbReference type="SAM" id="Phobius"/>
    </source>
</evidence>
<organism evidence="7 11">
    <name type="scientific">Candidatus Methanofastidiosum methylothiophilum</name>
    <dbReference type="NCBI Taxonomy" id="1705564"/>
    <lineage>
        <taxon>Archaea</taxon>
        <taxon>Methanobacteriati</taxon>
        <taxon>Methanobacteriota</taxon>
        <taxon>Stenosarchaea group</taxon>
        <taxon>Candidatus Methanofastidiosia</taxon>
        <taxon>Candidatus Methanofastidiosales</taxon>
        <taxon>Candidatus Methanofastidiosaceae</taxon>
        <taxon>Candidatus Methanofastidiosum</taxon>
    </lineage>
</organism>
<feature type="transmembrane region" description="Helical" evidence="6">
    <location>
        <begin position="28"/>
        <end position="50"/>
    </location>
</feature>
<feature type="transmembrane region" description="Helical" evidence="6">
    <location>
        <begin position="56"/>
        <end position="73"/>
    </location>
</feature>
<reference evidence="10 11" key="1">
    <citation type="journal article" date="2016" name="ISME J.">
        <title>Chasing the elusive Euryarchaeota class WSA2: genomes reveal a uniquely fastidious methyl-reducing methanogen.</title>
        <authorList>
            <person name="Nobu M.K."/>
            <person name="Narihiro T."/>
            <person name="Kuroda K."/>
            <person name="Mei R."/>
            <person name="Liu W.T."/>
        </authorList>
    </citation>
    <scope>NUCLEOTIDE SEQUENCE [LARGE SCALE GENOMIC DNA]</scope>
    <source>
        <strain evidence="7">B03fssc0709_Meth_Bin005</strain>
        <strain evidence="8">B15fssc0709_Meth_Bin003</strain>
        <strain evidence="9">BMIXfssc0709_Meth_Bin006</strain>
    </source>
</reference>
<feature type="transmembrane region" description="Helical" evidence="6">
    <location>
        <begin position="453"/>
        <end position="472"/>
    </location>
</feature>
<feature type="transmembrane region" description="Helical" evidence="6">
    <location>
        <begin position="94"/>
        <end position="115"/>
    </location>
</feature>
<gene>
    <name evidence="7" type="ORF">APG10_00894</name>
    <name evidence="8" type="ORF">APG11_00280</name>
    <name evidence="9" type="ORF">APG12_01164</name>
</gene>
<dbReference type="Pfam" id="PF01943">
    <property type="entry name" value="Polysacc_synt"/>
    <property type="match status" value="1"/>
</dbReference>
<dbReference type="Proteomes" id="UP000092401">
    <property type="component" value="Unassembled WGS sequence"/>
</dbReference>
<feature type="transmembrane region" description="Helical" evidence="6">
    <location>
        <begin position="392"/>
        <end position="413"/>
    </location>
</feature>
<evidence type="ECO:0000256" key="2">
    <source>
        <dbReference type="ARBA" id="ARBA00022475"/>
    </source>
</evidence>
<dbReference type="EMBL" id="LNGE01000020">
    <property type="protein sequence ID" value="KYC45388.1"/>
    <property type="molecule type" value="Genomic_DNA"/>
</dbReference>
<evidence type="ECO:0000313" key="10">
    <source>
        <dbReference type="Proteomes" id="UP000091929"/>
    </source>
</evidence>
<evidence type="ECO:0000256" key="5">
    <source>
        <dbReference type="ARBA" id="ARBA00023136"/>
    </source>
</evidence>
<feature type="transmembrane region" description="Helical" evidence="6">
    <location>
        <begin position="366"/>
        <end position="386"/>
    </location>
</feature>
<evidence type="ECO:0000313" key="11">
    <source>
        <dbReference type="Proteomes" id="UP000092401"/>
    </source>
</evidence>
<evidence type="ECO:0000313" key="8">
    <source>
        <dbReference type="EMBL" id="KYC48473.1"/>
    </source>
</evidence>
<protein>
    <submittedName>
        <fullName evidence="7">Polysaccharide biosynthesis protein</fullName>
    </submittedName>
</protein>
<dbReference type="InterPro" id="IPR002797">
    <property type="entry name" value="Polysacc_synth"/>
</dbReference>
<keyword evidence="2" id="KW-1003">Cell membrane</keyword>
<dbReference type="InterPro" id="IPR050833">
    <property type="entry name" value="Poly_Biosynth_Transport"/>
</dbReference>
<evidence type="ECO:0000256" key="1">
    <source>
        <dbReference type="ARBA" id="ARBA00004651"/>
    </source>
</evidence>
<dbReference type="GO" id="GO:0005886">
    <property type="term" value="C:plasma membrane"/>
    <property type="evidence" value="ECO:0007669"/>
    <property type="project" value="UniProtKB-SubCell"/>
</dbReference>
<evidence type="ECO:0000256" key="4">
    <source>
        <dbReference type="ARBA" id="ARBA00022989"/>
    </source>
</evidence>
<comment type="caution">
    <text evidence="7">The sequence shown here is derived from an EMBL/GenBank/DDBJ whole genome shotgun (WGS) entry which is preliminary data.</text>
</comment>
<feature type="transmembrane region" description="Helical" evidence="6">
    <location>
        <begin position="159"/>
        <end position="180"/>
    </location>
</feature>